<evidence type="ECO:0000256" key="6">
    <source>
        <dbReference type="ARBA" id="ARBA00022840"/>
    </source>
</evidence>
<dbReference type="Gene3D" id="3.40.50.300">
    <property type="entry name" value="P-loop containing nucleotide triphosphate hydrolases"/>
    <property type="match status" value="1"/>
</dbReference>
<evidence type="ECO:0000313" key="11">
    <source>
        <dbReference type="Proteomes" id="UP000822688"/>
    </source>
</evidence>
<name>A0A8T0G9Y0_CERPU</name>
<dbReference type="InterPro" id="IPR017441">
    <property type="entry name" value="Protein_kinase_ATP_BS"/>
</dbReference>
<evidence type="ECO:0000256" key="7">
    <source>
        <dbReference type="PROSITE-ProRule" id="PRU10141"/>
    </source>
</evidence>
<keyword evidence="11" id="KW-1185">Reference proteome</keyword>
<keyword evidence="4" id="KW-0418">Kinase</keyword>
<keyword evidence="2" id="KW-0677">Repeat</keyword>
<dbReference type="Gene3D" id="1.10.510.10">
    <property type="entry name" value="Transferase(Phosphotransferase) domain 1"/>
    <property type="match status" value="1"/>
</dbReference>
<evidence type="ECO:0000256" key="3">
    <source>
        <dbReference type="ARBA" id="ARBA00022741"/>
    </source>
</evidence>
<proteinExistence type="predicted"/>
<dbReference type="PRINTS" id="PR00364">
    <property type="entry name" value="DISEASERSIST"/>
</dbReference>
<gene>
    <name evidence="10" type="ORF">KC19_12G109800</name>
</gene>
<dbReference type="Pfam" id="PF00069">
    <property type="entry name" value="Pkinase"/>
    <property type="match status" value="1"/>
</dbReference>
<evidence type="ECO:0000256" key="5">
    <source>
        <dbReference type="ARBA" id="ARBA00022821"/>
    </source>
</evidence>
<dbReference type="Pfam" id="PF00931">
    <property type="entry name" value="NB-ARC"/>
    <property type="match status" value="1"/>
</dbReference>
<evidence type="ECO:0000256" key="4">
    <source>
        <dbReference type="ARBA" id="ARBA00022777"/>
    </source>
</evidence>
<dbReference type="Pfam" id="PF23598">
    <property type="entry name" value="LRR_14"/>
    <property type="match status" value="1"/>
</dbReference>
<evidence type="ECO:0000256" key="1">
    <source>
        <dbReference type="ARBA" id="ARBA00022679"/>
    </source>
</evidence>
<evidence type="ECO:0000256" key="8">
    <source>
        <dbReference type="SAM" id="MobiDB-lite"/>
    </source>
</evidence>
<dbReference type="PROSITE" id="PS50011">
    <property type="entry name" value="PROTEIN_KINASE_DOM"/>
    <property type="match status" value="1"/>
</dbReference>
<reference evidence="10" key="1">
    <citation type="submission" date="2020-06" db="EMBL/GenBank/DDBJ databases">
        <title>WGS assembly of Ceratodon purpureus strain R40.</title>
        <authorList>
            <person name="Carey S.B."/>
            <person name="Jenkins J."/>
            <person name="Shu S."/>
            <person name="Lovell J.T."/>
            <person name="Sreedasyam A."/>
            <person name="Maumus F."/>
            <person name="Tiley G.P."/>
            <person name="Fernandez-Pozo N."/>
            <person name="Barry K."/>
            <person name="Chen C."/>
            <person name="Wang M."/>
            <person name="Lipzen A."/>
            <person name="Daum C."/>
            <person name="Saski C.A."/>
            <person name="Payton A.C."/>
            <person name="Mcbreen J.C."/>
            <person name="Conrad R.E."/>
            <person name="Kollar L.M."/>
            <person name="Olsson S."/>
            <person name="Huttunen S."/>
            <person name="Landis J.B."/>
            <person name="Wickett N.J."/>
            <person name="Johnson M.G."/>
            <person name="Rensing S.A."/>
            <person name="Grimwood J."/>
            <person name="Schmutz J."/>
            <person name="Mcdaniel S.F."/>
        </authorList>
    </citation>
    <scope>NUCLEOTIDE SEQUENCE</scope>
    <source>
        <strain evidence="10">R40</strain>
    </source>
</reference>
<organism evidence="10 11">
    <name type="scientific">Ceratodon purpureus</name>
    <name type="common">Fire moss</name>
    <name type="synonym">Dicranum purpureum</name>
    <dbReference type="NCBI Taxonomy" id="3225"/>
    <lineage>
        <taxon>Eukaryota</taxon>
        <taxon>Viridiplantae</taxon>
        <taxon>Streptophyta</taxon>
        <taxon>Embryophyta</taxon>
        <taxon>Bryophyta</taxon>
        <taxon>Bryophytina</taxon>
        <taxon>Bryopsida</taxon>
        <taxon>Dicranidae</taxon>
        <taxon>Pseudoditrichales</taxon>
        <taxon>Ditrichaceae</taxon>
        <taxon>Ceratodon</taxon>
    </lineage>
</organism>
<comment type="caution">
    <text evidence="10">The sequence shown here is derived from an EMBL/GenBank/DDBJ whole genome shotgun (WGS) entry which is preliminary data.</text>
</comment>
<dbReference type="Gene3D" id="3.30.200.20">
    <property type="entry name" value="Phosphorylase Kinase, domain 1"/>
    <property type="match status" value="1"/>
</dbReference>
<dbReference type="FunFam" id="1.10.10.10:FF:000322">
    <property type="entry name" value="Probable disease resistance protein At1g63360"/>
    <property type="match status" value="1"/>
</dbReference>
<accession>A0A8T0G9Y0</accession>
<dbReference type="SUPFAM" id="SSF56112">
    <property type="entry name" value="Protein kinase-like (PK-like)"/>
    <property type="match status" value="1"/>
</dbReference>
<dbReference type="SUPFAM" id="SSF52058">
    <property type="entry name" value="L domain-like"/>
    <property type="match status" value="1"/>
</dbReference>
<dbReference type="Proteomes" id="UP000822688">
    <property type="component" value="Chromosome 12"/>
</dbReference>
<dbReference type="InterPro" id="IPR000719">
    <property type="entry name" value="Prot_kinase_dom"/>
</dbReference>
<dbReference type="PROSITE" id="PS00108">
    <property type="entry name" value="PROTEIN_KINASE_ST"/>
    <property type="match status" value="1"/>
</dbReference>
<sequence>MAEQEYMHPPSDAGNAGLCEKLEVYTRQVNERCIKAVRKEDSCKFNKKQCGYLALKLEGLVECSGSFLRAAQCKPCPSAIAEKWVETFKLMLTLSKQIDDFVQSCCKEEWIQTAMTMTNTSEYVSSLGWNVELCKVACEGFLEERGGSGSFTAVELQRFTWAKLDEMYKIEVVIVKKQAEEDLVTLRDKVTAELTFLEGETKDVAIYLLQILLKVQSRPTKDKQSLLDFFFKWRVQVGRKLGSGATASVYAATWLGMAVAKKVFKDLDEQVFKKEVTNLAPLRHPNITSMFCCKETNSYSSIIMELMDEDLHTYLHNRGEENNDSLPFPILEAVDIMLQVGEGVNYLHNNRIVHRDLKSHNILVKRVKAEELHYGYIHAKVTDFGISIKKDSTERLTSLEPNVGTNRYMPPEVINLPSSVKSPSESVNSLSFPFKCDTYSYGMLCYEILTGHVPFYKEEIFNLTVKENVKKGDRPELRDDLPPMLKALIESCWSGDPKKRPKFNLICSQLRYLKYLLMTGAGKETHEFAAADFEKSRREEEAREQEAATKRREEAASANEAREMAGSKQDVINATSGAAFGGMLGPIVANLIERLKFVRQCPVECRALQEQLERIQPLLENISAPHKADSTKEKWLTVFSECIDGVYGVKAVLSQCAGESPSMWYEISTNEILELRDRIKELVNFLILEPQSACGIVHDVPEKILGMEDRFRRVKSSVLEGHKSRGSSCVEIRGMGGVGKTLLAQMVNNDQEIQQVFGGNSVIWITVGRDAEISAIYDRMRKRLDVRSYYGRGSLKEQRTDLWNALSKRSVLLILDDVWDGIFHECEDMAFWLNIATGPGSVTLVTTRNKSVTRKCVDARESVEIILRLPEEQSWELFCIHTFGTDIPALSKDLEGLAREVCKECDCLPLALKVIGRAMKGKSKLGEWRNMLRRLRVSSMGDRSVDQQLFERLRNSYDELLDSTKICFLYFAAFPEDFKVPVEHLHQIWIAEGLFGESDLDDKAALDEAESAVKELLDRSLIEKCWDEEDGCECVKMHDILRDLAIQMTRGGENEVESAVNKLLDQSLIEELTVDWERRKRVKLHDNLRDLAIELIRRGEECERESLFMMEKKDLQEFPGTWLGKVMKVKRLSLWGNKIRRFPDNFKAPHLKICILYPILWPVTKEVEGCGGCEIGEGFFYNLHALKFLQVCANSSIRNLPQSIGGLGSLQYLNLAWCEALQQLPESIGGLRSLQYLNLACCEALKQLPMSIGGLGSLQHLNLQGCATLKELPESIGGLGSLQHLNLRYCIALKELPESITRLKSLQHLNLAWCKALKGLPMSIGGLGSLQHLNFQGCATLKELPESIGGLRSLQFLNLRYCIALKELPESITRLKSLQHLKVVGNWI</sequence>
<evidence type="ECO:0000256" key="2">
    <source>
        <dbReference type="ARBA" id="ARBA00022737"/>
    </source>
</evidence>
<dbReference type="SUPFAM" id="SSF52540">
    <property type="entry name" value="P-loop containing nucleoside triphosphate hydrolases"/>
    <property type="match status" value="1"/>
</dbReference>
<dbReference type="InterPro" id="IPR042197">
    <property type="entry name" value="Apaf_helical"/>
</dbReference>
<dbReference type="InterPro" id="IPR011009">
    <property type="entry name" value="Kinase-like_dom_sf"/>
</dbReference>
<dbReference type="InterPro" id="IPR002182">
    <property type="entry name" value="NB-ARC"/>
</dbReference>
<dbReference type="PANTHER" id="PTHR36766">
    <property type="entry name" value="PLANT BROAD-SPECTRUM MILDEW RESISTANCE PROTEIN RPW8"/>
    <property type="match status" value="1"/>
</dbReference>
<feature type="region of interest" description="Disordered" evidence="8">
    <location>
        <begin position="532"/>
        <end position="567"/>
    </location>
</feature>
<keyword evidence="6 7" id="KW-0067">ATP-binding</keyword>
<protein>
    <recommendedName>
        <fullName evidence="9">Protein kinase domain-containing protein</fullName>
    </recommendedName>
</protein>
<dbReference type="InterPro" id="IPR036388">
    <property type="entry name" value="WH-like_DNA-bd_sf"/>
</dbReference>
<keyword evidence="3 7" id="KW-0547">Nucleotide-binding</keyword>
<keyword evidence="1" id="KW-0808">Transferase</keyword>
<dbReference type="Gene3D" id="1.10.8.430">
    <property type="entry name" value="Helical domain of apoptotic protease-activating factors"/>
    <property type="match status" value="1"/>
</dbReference>
<dbReference type="InterPro" id="IPR058922">
    <property type="entry name" value="WHD_DRP"/>
</dbReference>
<dbReference type="InterPro" id="IPR055414">
    <property type="entry name" value="LRR_R13L4/SHOC2-like"/>
</dbReference>
<feature type="compositionally biased region" description="Basic and acidic residues" evidence="8">
    <location>
        <begin position="532"/>
        <end position="565"/>
    </location>
</feature>
<dbReference type="GO" id="GO:0005524">
    <property type="term" value="F:ATP binding"/>
    <property type="evidence" value="ECO:0007669"/>
    <property type="project" value="UniProtKB-UniRule"/>
</dbReference>
<dbReference type="GO" id="GO:0043531">
    <property type="term" value="F:ADP binding"/>
    <property type="evidence" value="ECO:0007669"/>
    <property type="project" value="InterPro"/>
</dbReference>
<feature type="domain" description="Protein kinase" evidence="9">
    <location>
        <begin position="235"/>
        <end position="513"/>
    </location>
</feature>
<dbReference type="InterPro" id="IPR027417">
    <property type="entry name" value="P-loop_NTPase"/>
</dbReference>
<dbReference type="Gene3D" id="3.80.10.10">
    <property type="entry name" value="Ribonuclease Inhibitor"/>
    <property type="match status" value="1"/>
</dbReference>
<dbReference type="Pfam" id="PF23559">
    <property type="entry name" value="WHD_DRP"/>
    <property type="match status" value="1"/>
</dbReference>
<dbReference type="SMART" id="SM00220">
    <property type="entry name" value="S_TKc"/>
    <property type="match status" value="1"/>
</dbReference>
<dbReference type="PANTHER" id="PTHR36766:SF30">
    <property type="entry name" value="TIR-NBS TYPE DISEASE RESISTANCE PROTEIN-RELATED"/>
    <property type="match status" value="1"/>
</dbReference>
<feature type="binding site" evidence="7">
    <location>
        <position position="262"/>
    </location>
    <ligand>
        <name>ATP</name>
        <dbReference type="ChEBI" id="CHEBI:30616"/>
    </ligand>
</feature>
<keyword evidence="5" id="KW-0611">Plant defense</keyword>
<dbReference type="GO" id="GO:0006952">
    <property type="term" value="P:defense response"/>
    <property type="evidence" value="ECO:0007669"/>
    <property type="project" value="UniProtKB-KW"/>
</dbReference>
<dbReference type="EMBL" id="CM026433">
    <property type="protein sequence ID" value="KAG0554668.1"/>
    <property type="molecule type" value="Genomic_DNA"/>
</dbReference>
<dbReference type="InterPro" id="IPR032675">
    <property type="entry name" value="LRR_dom_sf"/>
</dbReference>
<evidence type="ECO:0000313" key="10">
    <source>
        <dbReference type="EMBL" id="KAG0554668.1"/>
    </source>
</evidence>
<dbReference type="Gene3D" id="1.10.10.10">
    <property type="entry name" value="Winged helix-like DNA-binding domain superfamily/Winged helix DNA-binding domain"/>
    <property type="match status" value="1"/>
</dbReference>
<dbReference type="PROSITE" id="PS00107">
    <property type="entry name" value="PROTEIN_KINASE_ATP"/>
    <property type="match status" value="1"/>
</dbReference>
<evidence type="ECO:0000259" key="9">
    <source>
        <dbReference type="PROSITE" id="PS50011"/>
    </source>
</evidence>
<dbReference type="GO" id="GO:0004672">
    <property type="term" value="F:protein kinase activity"/>
    <property type="evidence" value="ECO:0007669"/>
    <property type="project" value="InterPro"/>
</dbReference>
<dbReference type="InterPro" id="IPR008271">
    <property type="entry name" value="Ser/Thr_kinase_AS"/>
</dbReference>